<dbReference type="Pfam" id="PF01026">
    <property type="entry name" value="TatD_DNase"/>
    <property type="match status" value="1"/>
</dbReference>
<feature type="binding site" evidence="5">
    <location>
        <position position="174"/>
    </location>
    <ligand>
        <name>a divalent metal cation</name>
        <dbReference type="ChEBI" id="CHEBI:60240"/>
        <label>2</label>
    </ligand>
</feature>
<dbReference type="InterPro" id="IPR001130">
    <property type="entry name" value="TatD-like"/>
</dbReference>
<comment type="similarity">
    <text evidence="1">Belongs to the metallo-dependent hydrolases superfamily. TatD-type hydrolase family.</text>
</comment>
<dbReference type="InterPro" id="IPR032466">
    <property type="entry name" value="Metal_Hydrolase"/>
</dbReference>
<protein>
    <submittedName>
        <fullName evidence="6">Mg-dependent DNase</fullName>
    </submittedName>
</protein>
<keyword evidence="2" id="KW-0540">Nuclease</keyword>
<feature type="binding site" evidence="5">
    <location>
        <position position="248"/>
    </location>
    <ligand>
        <name>a divalent metal cation</name>
        <dbReference type="ChEBI" id="CHEBI:60240"/>
        <label>1</label>
    </ligand>
</feature>
<dbReference type="OrthoDB" id="6079689at2759"/>
<dbReference type="SUPFAM" id="SSF51556">
    <property type="entry name" value="Metallo-dependent hydrolases"/>
    <property type="match status" value="1"/>
</dbReference>
<dbReference type="Proteomes" id="UP000799439">
    <property type="component" value="Unassembled WGS sequence"/>
</dbReference>
<organism evidence="6 7">
    <name type="scientific">Myriangium duriaei CBS 260.36</name>
    <dbReference type="NCBI Taxonomy" id="1168546"/>
    <lineage>
        <taxon>Eukaryota</taxon>
        <taxon>Fungi</taxon>
        <taxon>Dikarya</taxon>
        <taxon>Ascomycota</taxon>
        <taxon>Pezizomycotina</taxon>
        <taxon>Dothideomycetes</taxon>
        <taxon>Dothideomycetidae</taxon>
        <taxon>Myriangiales</taxon>
        <taxon>Myriangiaceae</taxon>
        <taxon>Myriangium</taxon>
    </lineage>
</organism>
<accession>A0A9P4J163</accession>
<evidence type="ECO:0000256" key="4">
    <source>
        <dbReference type="ARBA" id="ARBA00022801"/>
    </source>
</evidence>
<dbReference type="PIRSF" id="PIRSF005902">
    <property type="entry name" value="DNase_TatD"/>
    <property type="match status" value="1"/>
</dbReference>
<evidence type="ECO:0000313" key="6">
    <source>
        <dbReference type="EMBL" id="KAF2153577.1"/>
    </source>
</evidence>
<evidence type="ECO:0000256" key="2">
    <source>
        <dbReference type="ARBA" id="ARBA00022722"/>
    </source>
</evidence>
<dbReference type="PANTHER" id="PTHR10060">
    <property type="entry name" value="TATD FAMILY DEOXYRIBONUCLEASE"/>
    <property type="match status" value="1"/>
</dbReference>
<keyword evidence="7" id="KW-1185">Reference proteome</keyword>
<dbReference type="GO" id="GO:0008296">
    <property type="term" value="F:3'-5'-DNA exonuclease activity"/>
    <property type="evidence" value="ECO:0007669"/>
    <property type="project" value="TreeGrafter"/>
</dbReference>
<dbReference type="GO" id="GO:0046872">
    <property type="term" value="F:metal ion binding"/>
    <property type="evidence" value="ECO:0007669"/>
    <property type="project" value="UniProtKB-KW"/>
</dbReference>
<sequence length="327" mass="36408">MANPGVDWESFPSREPVWPDRPLQFADIAVTATANEFAGIYRNKQYHPADFHATLERAKAAGVEKVMLTGMSLPDIEFNTSIAKAHPKQCSVSMGIHPYHAAIPGSDIKPCMDQLAQYINIALAQDEYQLSAFGELGLDYDRLNHATKEDQIRVFKAQLDLITTHQWNLPLFLHCRAAFPDFEAIMTPYLPQLPRKGLVHSFVGSPAQMEKLVAMGLDISVNGFSFRDEESLRMVAAVPLDRLHLETDAPWGEVKTTSEVFRRYCRGVPALPAGKKRDKWDGKCMVKERNESCTISVVAAVVAGLKGVTVEEVADAAWRNSARMFGF</sequence>
<dbReference type="PANTHER" id="PTHR10060:SF15">
    <property type="entry name" value="DEOXYRIBONUCLEASE TATDN1"/>
    <property type="match status" value="1"/>
</dbReference>
<dbReference type="CDD" id="cd01310">
    <property type="entry name" value="TatD_DNAse"/>
    <property type="match status" value="1"/>
</dbReference>
<dbReference type="EMBL" id="ML996085">
    <property type="protein sequence ID" value="KAF2153577.1"/>
    <property type="molecule type" value="Genomic_DNA"/>
</dbReference>
<dbReference type="AlphaFoldDB" id="A0A9P4J163"/>
<name>A0A9P4J163_9PEZI</name>
<dbReference type="GO" id="GO:0005829">
    <property type="term" value="C:cytosol"/>
    <property type="evidence" value="ECO:0007669"/>
    <property type="project" value="TreeGrafter"/>
</dbReference>
<evidence type="ECO:0000313" key="7">
    <source>
        <dbReference type="Proteomes" id="UP000799439"/>
    </source>
</evidence>
<gene>
    <name evidence="6" type="ORF">K461DRAFT_286224</name>
</gene>
<proteinExistence type="inferred from homology"/>
<reference evidence="6" key="1">
    <citation type="journal article" date="2020" name="Stud. Mycol.">
        <title>101 Dothideomycetes genomes: a test case for predicting lifestyles and emergence of pathogens.</title>
        <authorList>
            <person name="Haridas S."/>
            <person name="Albert R."/>
            <person name="Binder M."/>
            <person name="Bloem J."/>
            <person name="Labutti K."/>
            <person name="Salamov A."/>
            <person name="Andreopoulos B."/>
            <person name="Baker S."/>
            <person name="Barry K."/>
            <person name="Bills G."/>
            <person name="Bluhm B."/>
            <person name="Cannon C."/>
            <person name="Castanera R."/>
            <person name="Culley D."/>
            <person name="Daum C."/>
            <person name="Ezra D."/>
            <person name="Gonzalez J."/>
            <person name="Henrissat B."/>
            <person name="Kuo A."/>
            <person name="Liang C."/>
            <person name="Lipzen A."/>
            <person name="Lutzoni F."/>
            <person name="Magnuson J."/>
            <person name="Mondo S."/>
            <person name="Nolan M."/>
            <person name="Ohm R."/>
            <person name="Pangilinan J."/>
            <person name="Park H.-J."/>
            <person name="Ramirez L."/>
            <person name="Alfaro M."/>
            <person name="Sun H."/>
            <person name="Tritt A."/>
            <person name="Yoshinaga Y."/>
            <person name="Zwiers L.-H."/>
            <person name="Turgeon B."/>
            <person name="Goodwin S."/>
            <person name="Spatafora J."/>
            <person name="Crous P."/>
            <person name="Grigoriev I."/>
        </authorList>
    </citation>
    <scope>NUCLEOTIDE SEQUENCE</scope>
    <source>
        <strain evidence="6">CBS 260.36</strain>
    </source>
</reference>
<dbReference type="Gene3D" id="3.20.20.140">
    <property type="entry name" value="Metal-dependent hydrolases"/>
    <property type="match status" value="1"/>
</dbReference>
<evidence type="ECO:0000256" key="1">
    <source>
        <dbReference type="ARBA" id="ARBA00009275"/>
    </source>
</evidence>
<keyword evidence="3 5" id="KW-0479">Metal-binding</keyword>
<feature type="binding site" evidence="5">
    <location>
        <position position="135"/>
    </location>
    <ligand>
        <name>a divalent metal cation</name>
        <dbReference type="ChEBI" id="CHEBI:60240"/>
        <label>1</label>
    </ligand>
</feature>
<evidence type="ECO:0000256" key="5">
    <source>
        <dbReference type="PIRSR" id="PIRSR005902-1"/>
    </source>
</evidence>
<keyword evidence="4" id="KW-0378">Hydrolase</keyword>
<feature type="binding site" evidence="5">
    <location>
        <position position="200"/>
    </location>
    <ligand>
        <name>a divalent metal cation</name>
        <dbReference type="ChEBI" id="CHEBI:60240"/>
        <label>2</label>
    </ligand>
</feature>
<dbReference type="InterPro" id="IPR050891">
    <property type="entry name" value="TatD-type_Hydrolase"/>
</dbReference>
<evidence type="ECO:0000256" key="3">
    <source>
        <dbReference type="ARBA" id="ARBA00022723"/>
    </source>
</evidence>
<comment type="caution">
    <text evidence="6">The sequence shown here is derived from an EMBL/GenBank/DDBJ whole genome shotgun (WGS) entry which is preliminary data.</text>
</comment>